<protein>
    <submittedName>
        <fullName evidence="1">Uncharacterized protein</fullName>
    </submittedName>
</protein>
<organism evidence="1">
    <name type="scientific">Eiseniibacteriota bacterium</name>
    <dbReference type="NCBI Taxonomy" id="2212470"/>
    <lineage>
        <taxon>Bacteria</taxon>
        <taxon>Candidatus Eiseniibacteriota</taxon>
    </lineage>
</organism>
<proteinExistence type="predicted"/>
<dbReference type="EMBL" id="DSQF01000012">
    <property type="protein sequence ID" value="HGZ42730.1"/>
    <property type="molecule type" value="Genomic_DNA"/>
</dbReference>
<sequence length="279" mass="30769">MATKPLTAEQAAGNLDTATRRYRARYLAGYALPDVVRRSAETASPELKLSRAGLESRYADPKYTDPNSETYITPETRMALVRQQQQGGREHLSRVTDAASRLFDRELQTSRFGIEDAQAAYQPFIDEQKRRQELEDYLTKQQISARFRGSTKAPPYSTFADARKDPLGYFLANYGTRRPDTSGGFEFLDAQGNPITVEQAAGMVPGASRADFLKGSFNPQDAAALGNEPDVDKYGDFDVDLQAGVDAVRTGAKKKDVRARLLGQYPTYGSAIDAALGFK</sequence>
<accession>A0A832I3R0</accession>
<dbReference type="AlphaFoldDB" id="A0A832I3R0"/>
<comment type="caution">
    <text evidence="1">The sequence shown here is derived from an EMBL/GenBank/DDBJ whole genome shotgun (WGS) entry which is preliminary data.</text>
</comment>
<reference evidence="1" key="1">
    <citation type="journal article" date="2020" name="mSystems">
        <title>Genome- and Community-Level Interaction Insights into Carbon Utilization and Element Cycling Functions of Hydrothermarchaeota in Hydrothermal Sediment.</title>
        <authorList>
            <person name="Zhou Z."/>
            <person name="Liu Y."/>
            <person name="Xu W."/>
            <person name="Pan J."/>
            <person name="Luo Z.H."/>
            <person name="Li M."/>
        </authorList>
    </citation>
    <scope>NUCLEOTIDE SEQUENCE [LARGE SCALE GENOMIC DNA]</scope>
    <source>
        <strain evidence="1">SpSt-381</strain>
    </source>
</reference>
<name>A0A832I3R0_UNCEI</name>
<gene>
    <name evidence="1" type="ORF">ENR23_04760</name>
</gene>
<evidence type="ECO:0000313" key="1">
    <source>
        <dbReference type="EMBL" id="HGZ42730.1"/>
    </source>
</evidence>